<dbReference type="CDD" id="cd01949">
    <property type="entry name" value="GGDEF"/>
    <property type="match status" value="1"/>
</dbReference>
<keyword evidence="7" id="KW-1185">Reference proteome</keyword>
<dbReference type="InterPro" id="IPR029787">
    <property type="entry name" value="Nucleotide_cyclase"/>
</dbReference>
<evidence type="ECO:0000256" key="1">
    <source>
        <dbReference type="SAM" id="Coils"/>
    </source>
</evidence>
<sequence length="497" mass="57172">MSKKLIIILVITVIGGLLPTFISSFILSLDRMTKLMFDLFFSLLIIGPIILYLFFTLQKREEESVNLINYIPDGVVIQKDQKIVGANERSIKMLGGKNENDIIGKSVYEFINQGDEKSLATHNKLVSNNNEPPKFFEQTLVNLQGEEIEVEVTGVPIVYKGEKCILTIDRDVTEKKIYERELQEVQAKYELITDNMHDFIAVISSKGVIEYASPSHERLLGYQIDESQNNFILDSIHPNDQADFKKVLEEVLLTSDLNSGKRIDCRLNDHENETWLEVEMIKVFNENQDDQVLIISREISERKALEDKLKLMAYYDDLTNLPNRKMLETSLKSSLSRARRFEHNIIVMFIDLNGFKEINDQHGHDAGDRILEIVAERFLNCVREEDVVARLGGDEFVIFLEETGDMEIESVVQRLHNHISKPITIGQEEVQVSPSIGVSTYPDHGDHVEDLLNKADHAMYYAKHDKKELYQVYHEELPEIQDIGKNPISKLFNQLMK</sequence>
<comment type="caution">
    <text evidence="6">The sequence shown here is derived from an EMBL/GenBank/DDBJ whole genome shotgun (WGS) entry which is preliminary data.</text>
</comment>
<proteinExistence type="predicted"/>
<dbReference type="Gene3D" id="3.30.70.270">
    <property type="match status" value="1"/>
</dbReference>
<organism evidence="6 7">
    <name type="scientific">Alkalibacillus filiformis</name>
    <dbReference type="NCBI Taxonomy" id="200990"/>
    <lineage>
        <taxon>Bacteria</taxon>
        <taxon>Bacillati</taxon>
        <taxon>Bacillota</taxon>
        <taxon>Bacilli</taxon>
        <taxon>Bacillales</taxon>
        <taxon>Bacillaceae</taxon>
        <taxon>Alkalibacillus</taxon>
    </lineage>
</organism>
<keyword evidence="2" id="KW-1133">Transmembrane helix</keyword>
<dbReference type="PROSITE" id="PS50887">
    <property type="entry name" value="GGDEF"/>
    <property type="match status" value="1"/>
</dbReference>
<keyword evidence="2" id="KW-0812">Transmembrane</keyword>
<evidence type="ECO:0000256" key="2">
    <source>
        <dbReference type="SAM" id="Phobius"/>
    </source>
</evidence>
<dbReference type="InterPro" id="IPR013767">
    <property type="entry name" value="PAS_fold"/>
</dbReference>
<dbReference type="InterPro" id="IPR000160">
    <property type="entry name" value="GGDEF_dom"/>
</dbReference>
<protein>
    <submittedName>
        <fullName evidence="6">Diguanylate cyclase (GGDEF)-like protein/PAS domain S-box-containing protein</fullName>
    </submittedName>
</protein>
<name>A0ABU0DVM7_9BACI</name>
<evidence type="ECO:0000313" key="6">
    <source>
        <dbReference type="EMBL" id="MDQ0352521.1"/>
    </source>
</evidence>
<dbReference type="RefSeq" id="WP_307069165.1">
    <property type="nucleotide sequence ID" value="NZ_JAUSUP010000009.1"/>
</dbReference>
<dbReference type="Pfam" id="PF00989">
    <property type="entry name" value="PAS"/>
    <property type="match status" value="1"/>
</dbReference>
<dbReference type="InterPro" id="IPR043128">
    <property type="entry name" value="Rev_trsase/Diguanyl_cyclase"/>
</dbReference>
<gene>
    <name evidence="6" type="ORF">J2R98_002366</name>
</gene>
<dbReference type="InterPro" id="IPR000700">
    <property type="entry name" value="PAS-assoc_C"/>
</dbReference>
<dbReference type="Proteomes" id="UP001236723">
    <property type="component" value="Unassembled WGS sequence"/>
</dbReference>
<dbReference type="SUPFAM" id="SSF55073">
    <property type="entry name" value="Nucleotide cyclase"/>
    <property type="match status" value="1"/>
</dbReference>
<dbReference type="CDD" id="cd00130">
    <property type="entry name" value="PAS"/>
    <property type="match status" value="2"/>
</dbReference>
<dbReference type="Pfam" id="PF00990">
    <property type="entry name" value="GGDEF"/>
    <property type="match status" value="1"/>
</dbReference>
<feature type="coiled-coil region" evidence="1">
    <location>
        <begin position="168"/>
        <end position="195"/>
    </location>
</feature>
<dbReference type="Pfam" id="PF13426">
    <property type="entry name" value="PAS_9"/>
    <property type="match status" value="1"/>
</dbReference>
<dbReference type="SMART" id="SM00091">
    <property type="entry name" value="PAS"/>
    <property type="match status" value="2"/>
</dbReference>
<evidence type="ECO:0000313" key="7">
    <source>
        <dbReference type="Proteomes" id="UP001236723"/>
    </source>
</evidence>
<accession>A0ABU0DVM7</accession>
<feature type="domain" description="GGDEF" evidence="5">
    <location>
        <begin position="343"/>
        <end position="475"/>
    </location>
</feature>
<dbReference type="NCBIfam" id="TIGR00254">
    <property type="entry name" value="GGDEF"/>
    <property type="match status" value="1"/>
</dbReference>
<dbReference type="SMART" id="SM00267">
    <property type="entry name" value="GGDEF"/>
    <property type="match status" value="1"/>
</dbReference>
<dbReference type="SUPFAM" id="SSF55785">
    <property type="entry name" value="PYP-like sensor domain (PAS domain)"/>
    <property type="match status" value="2"/>
</dbReference>
<dbReference type="InterPro" id="IPR000014">
    <property type="entry name" value="PAS"/>
</dbReference>
<evidence type="ECO:0000259" key="4">
    <source>
        <dbReference type="PROSITE" id="PS50113"/>
    </source>
</evidence>
<reference evidence="6 7" key="1">
    <citation type="submission" date="2023-07" db="EMBL/GenBank/DDBJ databases">
        <title>Genomic Encyclopedia of Type Strains, Phase IV (KMG-IV): sequencing the most valuable type-strain genomes for metagenomic binning, comparative biology and taxonomic classification.</title>
        <authorList>
            <person name="Goeker M."/>
        </authorList>
    </citation>
    <scope>NUCLEOTIDE SEQUENCE [LARGE SCALE GENOMIC DNA]</scope>
    <source>
        <strain evidence="6 7">DSM 15448</strain>
    </source>
</reference>
<evidence type="ECO:0000259" key="5">
    <source>
        <dbReference type="PROSITE" id="PS50887"/>
    </source>
</evidence>
<feature type="domain" description="PAS" evidence="3">
    <location>
        <begin position="185"/>
        <end position="255"/>
    </location>
</feature>
<feature type="transmembrane region" description="Helical" evidence="2">
    <location>
        <begin position="6"/>
        <end position="27"/>
    </location>
</feature>
<feature type="domain" description="PAC" evidence="4">
    <location>
        <begin position="134"/>
        <end position="184"/>
    </location>
</feature>
<dbReference type="NCBIfam" id="TIGR00229">
    <property type="entry name" value="sensory_box"/>
    <property type="match status" value="2"/>
</dbReference>
<dbReference type="InterPro" id="IPR035965">
    <property type="entry name" value="PAS-like_dom_sf"/>
</dbReference>
<keyword evidence="2" id="KW-0472">Membrane</keyword>
<dbReference type="InterPro" id="IPR052163">
    <property type="entry name" value="DGC-Regulatory_Protein"/>
</dbReference>
<feature type="transmembrane region" description="Helical" evidence="2">
    <location>
        <begin position="39"/>
        <end position="57"/>
    </location>
</feature>
<evidence type="ECO:0000259" key="3">
    <source>
        <dbReference type="PROSITE" id="PS50112"/>
    </source>
</evidence>
<dbReference type="PANTHER" id="PTHR46663">
    <property type="entry name" value="DIGUANYLATE CYCLASE DGCT-RELATED"/>
    <property type="match status" value="1"/>
</dbReference>
<dbReference type="EMBL" id="JAUSUP010000009">
    <property type="protein sequence ID" value="MDQ0352521.1"/>
    <property type="molecule type" value="Genomic_DNA"/>
</dbReference>
<dbReference type="PROSITE" id="PS50113">
    <property type="entry name" value="PAC"/>
    <property type="match status" value="1"/>
</dbReference>
<dbReference type="PANTHER" id="PTHR46663:SF2">
    <property type="entry name" value="GGDEF DOMAIN-CONTAINING PROTEIN"/>
    <property type="match status" value="1"/>
</dbReference>
<dbReference type="PROSITE" id="PS50112">
    <property type="entry name" value="PAS"/>
    <property type="match status" value="1"/>
</dbReference>
<keyword evidence="1" id="KW-0175">Coiled coil</keyword>
<dbReference type="Gene3D" id="3.30.450.20">
    <property type="entry name" value="PAS domain"/>
    <property type="match status" value="2"/>
</dbReference>